<feature type="transmembrane region" description="Helical" evidence="1">
    <location>
        <begin position="84"/>
        <end position="106"/>
    </location>
</feature>
<feature type="transmembrane region" description="Helical" evidence="1">
    <location>
        <begin position="138"/>
        <end position="156"/>
    </location>
</feature>
<keyword evidence="1" id="KW-0812">Transmembrane</keyword>
<keyword evidence="3" id="KW-1185">Reference proteome</keyword>
<protein>
    <submittedName>
        <fullName evidence="2">DUF1772 domain-containing protein</fullName>
    </submittedName>
</protein>
<feature type="transmembrane region" description="Helical" evidence="1">
    <location>
        <begin position="57"/>
        <end position="77"/>
    </location>
</feature>
<keyword evidence="1" id="KW-1133">Transmembrane helix</keyword>
<reference evidence="3" key="1">
    <citation type="journal article" date="2019" name="Int. J. Syst. Evol. Microbiol.">
        <title>The Global Catalogue of Microorganisms (GCM) 10K type strain sequencing project: providing services to taxonomists for standard genome sequencing and annotation.</title>
        <authorList>
            <consortium name="The Broad Institute Genomics Platform"/>
            <consortium name="The Broad Institute Genome Sequencing Center for Infectious Disease"/>
            <person name="Wu L."/>
            <person name="Ma J."/>
        </authorList>
    </citation>
    <scope>NUCLEOTIDE SEQUENCE [LARGE SCALE GENOMIC DNA]</scope>
    <source>
        <strain evidence="3">ICMP 6774ER</strain>
    </source>
</reference>
<dbReference type="InterPro" id="IPR013901">
    <property type="entry name" value="Anthrone_oxy"/>
</dbReference>
<evidence type="ECO:0000313" key="2">
    <source>
        <dbReference type="EMBL" id="MFD1937448.1"/>
    </source>
</evidence>
<dbReference type="RefSeq" id="WP_379578637.1">
    <property type="nucleotide sequence ID" value="NZ_JBHUFV010000060.1"/>
</dbReference>
<proteinExistence type="predicted"/>
<dbReference type="Proteomes" id="UP001597368">
    <property type="component" value="Unassembled WGS sequence"/>
</dbReference>
<gene>
    <name evidence="2" type="ORF">ACFSKW_38865</name>
</gene>
<comment type="caution">
    <text evidence="2">The sequence shown here is derived from an EMBL/GenBank/DDBJ whole genome shotgun (WGS) entry which is preliminary data.</text>
</comment>
<keyword evidence="1" id="KW-0472">Membrane</keyword>
<dbReference type="Pfam" id="PF08592">
    <property type="entry name" value="Anthrone_oxy"/>
    <property type="match status" value="1"/>
</dbReference>
<accession>A0ABW4T640</accession>
<dbReference type="EMBL" id="JBHUFV010000060">
    <property type="protein sequence ID" value="MFD1937448.1"/>
    <property type="molecule type" value="Genomic_DNA"/>
</dbReference>
<evidence type="ECO:0000256" key="1">
    <source>
        <dbReference type="SAM" id="Phobius"/>
    </source>
</evidence>
<sequence length="157" mass="16591">MTTLTQITALLSLVLLGAMAGLFYGFTISVMPGLDAIRADQAVAAMRSVNRKILNPVFLLMYLATPVAPLATGALLLTQDVSEAGIAFLASGALYVVGSFAVTAAINVPMNNALEAGQGEAQRLWSAYTSRWQRWNTIRGVVSFASLITAGVGLLLW</sequence>
<evidence type="ECO:0000313" key="3">
    <source>
        <dbReference type="Proteomes" id="UP001597368"/>
    </source>
</evidence>
<organism evidence="2 3">
    <name type="scientific">Nonomuraea mangrovi</name>
    <dbReference type="NCBI Taxonomy" id="2316207"/>
    <lineage>
        <taxon>Bacteria</taxon>
        <taxon>Bacillati</taxon>
        <taxon>Actinomycetota</taxon>
        <taxon>Actinomycetes</taxon>
        <taxon>Streptosporangiales</taxon>
        <taxon>Streptosporangiaceae</taxon>
        <taxon>Nonomuraea</taxon>
    </lineage>
</organism>
<name>A0ABW4T640_9ACTN</name>